<accession>A0A1H7XVQ2</accession>
<dbReference type="STRING" id="930146.SAMN05192533_102388"/>
<dbReference type="Pfam" id="PF14007">
    <property type="entry name" value="YtpI"/>
    <property type="match status" value="1"/>
</dbReference>
<feature type="transmembrane region" description="Helical" evidence="1">
    <location>
        <begin position="6"/>
        <end position="22"/>
    </location>
</feature>
<evidence type="ECO:0000313" key="3">
    <source>
        <dbReference type="Proteomes" id="UP000198553"/>
    </source>
</evidence>
<protein>
    <submittedName>
        <fullName evidence="2">YtpI-like protein</fullName>
    </submittedName>
</protein>
<feature type="transmembrane region" description="Helical" evidence="1">
    <location>
        <begin position="34"/>
        <end position="55"/>
    </location>
</feature>
<organism evidence="2 3">
    <name type="scientific">Mesobacillus persicus</name>
    <dbReference type="NCBI Taxonomy" id="930146"/>
    <lineage>
        <taxon>Bacteria</taxon>
        <taxon>Bacillati</taxon>
        <taxon>Bacillota</taxon>
        <taxon>Bacilli</taxon>
        <taxon>Bacillales</taxon>
        <taxon>Bacillaceae</taxon>
        <taxon>Mesobacillus</taxon>
    </lineage>
</organism>
<reference evidence="3" key="1">
    <citation type="submission" date="2016-10" db="EMBL/GenBank/DDBJ databases">
        <authorList>
            <person name="Varghese N."/>
            <person name="Submissions S."/>
        </authorList>
    </citation>
    <scope>NUCLEOTIDE SEQUENCE [LARGE SCALE GENOMIC DNA]</scope>
    <source>
        <strain evidence="3">B48,IBRC-M 10115,DSM 25386,CECT 8001</strain>
    </source>
</reference>
<sequence>MPILVFLIVIAFAMYVFYKVKYVRSARPIEKKWISTKSSIALGTFIALFGVNQLFLFQTTLTFIIAGLFIILGAFSVYEGFKAYKHYLPFAIKEAEEFSSH</sequence>
<dbReference type="EMBL" id="FOBW01000002">
    <property type="protein sequence ID" value="SEM37850.1"/>
    <property type="molecule type" value="Genomic_DNA"/>
</dbReference>
<evidence type="ECO:0000313" key="2">
    <source>
        <dbReference type="EMBL" id="SEM37850.1"/>
    </source>
</evidence>
<proteinExistence type="predicted"/>
<evidence type="ECO:0000256" key="1">
    <source>
        <dbReference type="SAM" id="Phobius"/>
    </source>
</evidence>
<dbReference type="OrthoDB" id="2453019at2"/>
<name>A0A1H7XVQ2_9BACI</name>
<keyword evidence="3" id="KW-1185">Reference proteome</keyword>
<gene>
    <name evidence="2" type="ORF">SAMN05192533_102388</name>
</gene>
<keyword evidence="1" id="KW-0812">Transmembrane</keyword>
<keyword evidence="1" id="KW-1133">Transmembrane helix</keyword>
<dbReference type="AlphaFoldDB" id="A0A1H7XVQ2"/>
<dbReference type="InterPro" id="IPR025618">
    <property type="entry name" value="YtpI"/>
</dbReference>
<feature type="transmembrane region" description="Helical" evidence="1">
    <location>
        <begin position="61"/>
        <end position="78"/>
    </location>
</feature>
<dbReference type="Proteomes" id="UP000198553">
    <property type="component" value="Unassembled WGS sequence"/>
</dbReference>
<dbReference type="RefSeq" id="WP_090741572.1">
    <property type="nucleotide sequence ID" value="NZ_FOBW01000002.1"/>
</dbReference>
<keyword evidence="1" id="KW-0472">Membrane</keyword>